<dbReference type="EC" id="3.5.1.28" evidence="3"/>
<gene>
    <name evidence="3" type="primary">lytC_1</name>
    <name evidence="3" type="ORF">ERS852526_00201</name>
</gene>
<feature type="compositionally biased region" description="Pro residues" evidence="1">
    <location>
        <begin position="192"/>
        <end position="202"/>
    </location>
</feature>
<evidence type="ECO:0000259" key="2">
    <source>
        <dbReference type="SMART" id="SM00646"/>
    </source>
</evidence>
<feature type="domain" description="MurNAc-LAA" evidence="2">
    <location>
        <begin position="64"/>
        <end position="177"/>
    </location>
</feature>
<feature type="region of interest" description="Disordered" evidence="1">
    <location>
        <begin position="185"/>
        <end position="211"/>
    </location>
</feature>
<organism evidence="3 4">
    <name type="scientific">Dorea longicatena</name>
    <dbReference type="NCBI Taxonomy" id="88431"/>
    <lineage>
        <taxon>Bacteria</taxon>
        <taxon>Bacillati</taxon>
        <taxon>Bacillota</taxon>
        <taxon>Clostridia</taxon>
        <taxon>Lachnospirales</taxon>
        <taxon>Lachnospiraceae</taxon>
        <taxon>Dorea</taxon>
    </lineage>
</organism>
<evidence type="ECO:0000313" key="3">
    <source>
        <dbReference type="EMBL" id="CUP00247.1"/>
    </source>
</evidence>
<keyword evidence="3" id="KW-0378">Hydrolase</keyword>
<dbReference type="PANTHER" id="PTHR30404">
    <property type="entry name" value="N-ACETYLMURAMOYL-L-ALANINE AMIDASE"/>
    <property type="match status" value="1"/>
</dbReference>
<dbReference type="InterPro" id="IPR050695">
    <property type="entry name" value="N-acetylmuramoyl_amidase_3"/>
</dbReference>
<proteinExistence type="predicted"/>
<dbReference type="GO" id="GO:0009253">
    <property type="term" value="P:peptidoglycan catabolic process"/>
    <property type="evidence" value="ECO:0007669"/>
    <property type="project" value="InterPro"/>
</dbReference>
<dbReference type="RefSeq" id="WP_055281211.1">
    <property type="nucleotide sequence ID" value="NZ_CZAY01000001.1"/>
</dbReference>
<dbReference type="AlphaFoldDB" id="A0A174JR12"/>
<dbReference type="GO" id="GO:0008745">
    <property type="term" value="F:N-acetylmuramoyl-L-alanine amidase activity"/>
    <property type="evidence" value="ECO:0007669"/>
    <property type="project" value="UniProtKB-EC"/>
</dbReference>
<name>A0A174JR12_9FIRM</name>
<accession>A0A174JR12</accession>
<dbReference type="InterPro" id="IPR002508">
    <property type="entry name" value="MurNAc-LAA_cat"/>
</dbReference>
<sequence>MGTYNVHGGHNRIVPGAGHYLDEVTEDRKITAGVITLLQASGHTAYNCTDDVGKTVGANLANIVAKCNTHSADLDISIHQNAARVDPGDGKTKGVEVFVYSTSSKAYAAAGRVCAKLAALGFTNRGVKISTGLYVLRHTKSPAMLIEVGFVDDKDDADLYNKVGVNAICKAITEGILDKSVGAVPASKPATTPTPKPAPKPAAKPVSSNPYRTGNTYTLKADALRVRTGAGTGYRTKAYNELSANAKKNAYGNGNLKKGTRVTCMATKMIGNDIWMQIPSGWIAARYGGKVYVG</sequence>
<dbReference type="PANTHER" id="PTHR30404:SF8">
    <property type="entry name" value="AUTOLYSIN PH-RELATED"/>
    <property type="match status" value="1"/>
</dbReference>
<dbReference type="SMART" id="SM00646">
    <property type="entry name" value="Ami_3"/>
    <property type="match status" value="1"/>
</dbReference>
<dbReference type="Pfam" id="PF01520">
    <property type="entry name" value="Amidase_3"/>
    <property type="match status" value="1"/>
</dbReference>
<protein>
    <submittedName>
        <fullName evidence="3">N-acetylmuramoyl-L-alanine amidase LytC</fullName>
        <ecNumber evidence="3">3.5.1.28</ecNumber>
    </submittedName>
</protein>
<dbReference type="GeneID" id="96227512"/>
<reference evidence="3 4" key="1">
    <citation type="submission" date="2015-09" db="EMBL/GenBank/DDBJ databases">
        <authorList>
            <consortium name="Pathogen Informatics"/>
        </authorList>
    </citation>
    <scope>NUCLEOTIDE SEQUENCE [LARGE SCALE GENOMIC DNA]</scope>
    <source>
        <strain evidence="3 4">2789STDY5834914</strain>
    </source>
</reference>
<dbReference type="EMBL" id="CZAY01000001">
    <property type="protein sequence ID" value="CUP00247.1"/>
    <property type="molecule type" value="Genomic_DNA"/>
</dbReference>
<dbReference type="CDD" id="cd02696">
    <property type="entry name" value="MurNAc-LAA"/>
    <property type="match status" value="1"/>
</dbReference>
<dbReference type="Proteomes" id="UP000095485">
    <property type="component" value="Unassembled WGS sequence"/>
</dbReference>
<dbReference type="Gene3D" id="3.40.630.40">
    <property type="entry name" value="Zn-dependent exopeptidases"/>
    <property type="match status" value="1"/>
</dbReference>
<dbReference type="GO" id="GO:0030288">
    <property type="term" value="C:outer membrane-bounded periplasmic space"/>
    <property type="evidence" value="ECO:0007669"/>
    <property type="project" value="TreeGrafter"/>
</dbReference>
<dbReference type="SUPFAM" id="SSF53187">
    <property type="entry name" value="Zn-dependent exopeptidases"/>
    <property type="match status" value="1"/>
</dbReference>
<evidence type="ECO:0000256" key="1">
    <source>
        <dbReference type="SAM" id="MobiDB-lite"/>
    </source>
</evidence>
<evidence type="ECO:0000313" key="4">
    <source>
        <dbReference type="Proteomes" id="UP000095485"/>
    </source>
</evidence>